<keyword evidence="1" id="KW-0472">Membrane</keyword>
<feature type="transmembrane region" description="Helical" evidence="1">
    <location>
        <begin position="163"/>
        <end position="183"/>
    </location>
</feature>
<dbReference type="Pfam" id="PF20152">
    <property type="entry name" value="DUF6534"/>
    <property type="match status" value="1"/>
</dbReference>
<evidence type="ECO:0000259" key="2">
    <source>
        <dbReference type="Pfam" id="PF20152"/>
    </source>
</evidence>
<gene>
    <name evidence="3" type="ORF">HYPSUDRAFT_52474</name>
</gene>
<evidence type="ECO:0000313" key="4">
    <source>
        <dbReference type="Proteomes" id="UP000054270"/>
    </source>
</evidence>
<feature type="transmembrane region" description="Helical" evidence="1">
    <location>
        <begin position="6"/>
        <end position="26"/>
    </location>
</feature>
<reference evidence="4" key="1">
    <citation type="submission" date="2014-04" db="EMBL/GenBank/DDBJ databases">
        <title>Evolutionary Origins and Diversification of the Mycorrhizal Mutualists.</title>
        <authorList>
            <consortium name="DOE Joint Genome Institute"/>
            <consortium name="Mycorrhizal Genomics Consortium"/>
            <person name="Kohler A."/>
            <person name="Kuo A."/>
            <person name="Nagy L.G."/>
            <person name="Floudas D."/>
            <person name="Copeland A."/>
            <person name="Barry K.W."/>
            <person name="Cichocki N."/>
            <person name="Veneault-Fourrey C."/>
            <person name="LaButti K."/>
            <person name="Lindquist E.A."/>
            <person name="Lipzen A."/>
            <person name="Lundell T."/>
            <person name="Morin E."/>
            <person name="Murat C."/>
            <person name="Riley R."/>
            <person name="Ohm R."/>
            <person name="Sun H."/>
            <person name="Tunlid A."/>
            <person name="Henrissat B."/>
            <person name="Grigoriev I.V."/>
            <person name="Hibbett D.S."/>
            <person name="Martin F."/>
        </authorList>
    </citation>
    <scope>NUCLEOTIDE SEQUENCE [LARGE SCALE GENOMIC DNA]</scope>
    <source>
        <strain evidence="4">FD-334 SS-4</strain>
    </source>
</reference>
<name>A0A0D2P6Q1_HYPSF</name>
<dbReference type="OMA" id="FAHFCFG"/>
<keyword evidence="1" id="KW-0812">Transmembrane</keyword>
<protein>
    <recommendedName>
        <fullName evidence="2">DUF6534 domain-containing protein</fullName>
    </recommendedName>
</protein>
<feature type="transmembrane region" description="Helical" evidence="1">
    <location>
        <begin position="33"/>
        <end position="51"/>
    </location>
</feature>
<accession>A0A0D2P6Q1</accession>
<organism evidence="3 4">
    <name type="scientific">Hypholoma sublateritium (strain FD-334 SS-4)</name>
    <dbReference type="NCBI Taxonomy" id="945553"/>
    <lineage>
        <taxon>Eukaryota</taxon>
        <taxon>Fungi</taxon>
        <taxon>Dikarya</taxon>
        <taxon>Basidiomycota</taxon>
        <taxon>Agaricomycotina</taxon>
        <taxon>Agaricomycetes</taxon>
        <taxon>Agaricomycetidae</taxon>
        <taxon>Agaricales</taxon>
        <taxon>Agaricineae</taxon>
        <taxon>Strophariaceae</taxon>
        <taxon>Hypholoma</taxon>
    </lineage>
</organism>
<feature type="domain" description="DUF6534" evidence="2">
    <location>
        <begin position="136"/>
        <end position="206"/>
    </location>
</feature>
<dbReference type="STRING" id="945553.A0A0D2P6Q1"/>
<dbReference type="EMBL" id="KN817527">
    <property type="protein sequence ID" value="KJA26609.1"/>
    <property type="molecule type" value="Genomic_DNA"/>
</dbReference>
<feature type="transmembrane region" description="Helical" evidence="1">
    <location>
        <begin position="126"/>
        <end position="151"/>
    </location>
</feature>
<dbReference type="InterPro" id="IPR045339">
    <property type="entry name" value="DUF6534"/>
</dbReference>
<dbReference type="OrthoDB" id="2743740at2759"/>
<feature type="transmembrane region" description="Helical" evidence="1">
    <location>
        <begin position="88"/>
        <end position="114"/>
    </location>
</feature>
<evidence type="ECO:0000256" key="1">
    <source>
        <dbReference type="SAM" id="Phobius"/>
    </source>
</evidence>
<dbReference type="AlphaFoldDB" id="A0A0D2P6Q1"/>
<evidence type="ECO:0000313" key="3">
    <source>
        <dbReference type="EMBL" id="KJA26609.1"/>
    </source>
</evidence>
<sequence>MLIGSFIATMLYGVTTLQVAVVWVYINRALDTLHSVFMVYSVYFYLVVSYYDPTLLAADHWSLNIFSHADLPMYDMTVSFLCPKKYRFWVTSIIGLAVFAHFAFGVEVVILMFIRNDLAKLSDLKFIAAVPFAIFAVLSDTMIAGALCYFLHDCRSEVFSKRANSIISILIIYAVNRCLLTSAVTVAELTVFFTLPTSLWVLAIDSVVGKCQ</sequence>
<proteinExistence type="predicted"/>
<keyword evidence="1" id="KW-1133">Transmembrane helix</keyword>
<dbReference type="Proteomes" id="UP000054270">
    <property type="component" value="Unassembled WGS sequence"/>
</dbReference>
<keyword evidence="4" id="KW-1185">Reference proteome</keyword>